<sequence length="321" mass="34657">MTRPINIAILFGSVFATLTLINAQDQQCKPNEIYTSCGSCEATCDNPQPMCTMMCRPAGCYCPASGFVRNGNGDCVPASVCGAKMVQKRNTVDPCATTTCGPKEICVPKEVQCIRAPCNPIPECVIPKERSKRQVFPGEQTQTCKPNEQYTTCGGCESTCGQPSLACAAMCRPAGCYCPSGFSRTMNGDCVHDSQCPTGNSEFIPPTESNPCNLVDCPPNHRCIPMPVNCLRGPCQVEGRCVSAGLGRVARSLVTADSTQCDLNEVFETCGYCEGTCEDRHPTCESGCEKPGCYCPRGFIRDKLSGRCLHETLCDPTWRMH</sequence>
<keyword evidence="6" id="KW-1185">Reference proteome</keyword>
<evidence type="ECO:0000313" key="7">
    <source>
        <dbReference type="WBParaSite" id="Pan_g8548.t1"/>
    </source>
</evidence>
<keyword evidence="1" id="KW-0646">Protease inhibitor</keyword>
<evidence type="ECO:0000259" key="5">
    <source>
        <dbReference type="Pfam" id="PF01826"/>
    </source>
</evidence>
<feature type="signal peptide" evidence="4">
    <location>
        <begin position="1"/>
        <end position="23"/>
    </location>
</feature>
<evidence type="ECO:0000256" key="4">
    <source>
        <dbReference type="SAM" id="SignalP"/>
    </source>
</evidence>
<dbReference type="CDD" id="cd19941">
    <property type="entry name" value="TIL"/>
    <property type="match status" value="3"/>
</dbReference>
<dbReference type="InterPro" id="IPR002919">
    <property type="entry name" value="TIL_dom"/>
</dbReference>
<dbReference type="AlphaFoldDB" id="A0A7E4W9G7"/>
<dbReference type="PANTHER" id="PTHR23259:SF70">
    <property type="entry name" value="ACCESSORY GLAND PROTEIN ACP62F-RELATED"/>
    <property type="match status" value="1"/>
</dbReference>
<protein>
    <submittedName>
        <fullName evidence="7">TIL domain-containing protein</fullName>
    </submittedName>
</protein>
<dbReference type="Pfam" id="PF01826">
    <property type="entry name" value="TIL"/>
    <property type="match status" value="3"/>
</dbReference>
<evidence type="ECO:0000256" key="1">
    <source>
        <dbReference type="ARBA" id="ARBA00022690"/>
    </source>
</evidence>
<accession>A0A7E4W9G7</accession>
<keyword evidence="3" id="KW-1015">Disulfide bond</keyword>
<feature type="domain" description="TIL" evidence="5">
    <location>
        <begin position="261"/>
        <end position="314"/>
    </location>
</feature>
<feature type="domain" description="TIL" evidence="5">
    <location>
        <begin position="144"/>
        <end position="196"/>
    </location>
</feature>
<evidence type="ECO:0000313" key="6">
    <source>
        <dbReference type="Proteomes" id="UP000492821"/>
    </source>
</evidence>
<dbReference type="Gene3D" id="2.10.25.10">
    <property type="entry name" value="Laminin"/>
    <property type="match status" value="3"/>
</dbReference>
<evidence type="ECO:0000256" key="2">
    <source>
        <dbReference type="ARBA" id="ARBA00022900"/>
    </source>
</evidence>
<dbReference type="InterPro" id="IPR036084">
    <property type="entry name" value="Ser_inhib-like_sf"/>
</dbReference>
<dbReference type="Proteomes" id="UP000492821">
    <property type="component" value="Unassembled WGS sequence"/>
</dbReference>
<dbReference type="WBParaSite" id="Pan_g8548.t1">
    <property type="protein sequence ID" value="Pan_g8548.t1"/>
    <property type="gene ID" value="Pan_g8548"/>
</dbReference>
<evidence type="ECO:0000256" key="3">
    <source>
        <dbReference type="ARBA" id="ARBA00023157"/>
    </source>
</evidence>
<feature type="domain" description="TIL" evidence="5">
    <location>
        <begin position="28"/>
        <end position="81"/>
    </location>
</feature>
<keyword evidence="2" id="KW-0722">Serine protease inhibitor</keyword>
<dbReference type="InterPro" id="IPR051368">
    <property type="entry name" value="SerProtInhib-TIL_Domain"/>
</dbReference>
<reference evidence="7" key="2">
    <citation type="submission" date="2020-10" db="UniProtKB">
        <authorList>
            <consortium name="WormBaseParasite"/>
        </authorList>
    </citation>
    <scope>IDENTIFICATION</scope>
</reference>
<feature type="chain" id="PRO_5028974280" evidence="4">
    <location>
        <begin position="24"/>
        <end position="321"/>
    </location>
</feature>
<name>A0A7E4W9G7_PANRE</name>
<dbReference type="GO" id="GO:0004867">
    <property type="term" value="F:serine-type endopeptidase inhibitor activity"/>
    <property type="evidence" value="ECO:0007669"/>
    <property type="project" value="UniProtKB-KW"/>
</dbReference>
<dbReference type="PANTHER" id="PTHR23259">
    <property type="entry name" value="RIDDLE"/>
    <property type="match status" value="1"/>
</dbReference>
<keyword evidence="4" id="KW-0732">Signal</keyword>
<proteinExistence type="predicted"/>
<reference evidence="6" key="1">
    <citation type="journal article" date="2013" name="Genetics">
        <title>The draft genome and transcriptome of Panagrellus redivivus are shaped by the harsh demands of a free-living lifestyle.</title>
        <authorList>
            <person name="Srinivasan J."/>
            <person name="Dillman A.R."/>
            <person name="Macchietto M.G."/>
            <person name="Heikkinen L."/>
            <person name="Lakso M."/>
            <person name="Fracchia K.M."/>
            <person name="Antoshechkin I."/>
            <person name="Mortazavi A."/>
            <person name="Wong G."/>
            <person name="Sternberg P.W."/>
        </authorList>
    </citation>
    <scope>NUCLEOTIDE SEQUENCE [LARGE SCALE GENOMIC DNA]</scope>
    <source>
        <strain evidence="6">MT8872</strain>
    </source>
</reference>
<dbReference type="SUPFAM" id="SSF57567">
    <property type="entry name" value="Serine protease inhibitors"/>
    <property type="match status" value="3"/>
</dbReference>
<organism evidence="6 7">
    <name type="scientific">Panagrellus redivivus</name>
    <name type="common">Microworm</name>
    <dbReference type="NCBI Taxonomy" id="6233"/>
    <lineage>
        <taxon>Eukaryota</taxon>
        <taxon>Metazoa</taxon>
        <taxon>Ecdysozoa</taxon>
        <taxon>Nematoda</taxon>
        <taxon>Chromadorea</taxon>
        <taxon>Rhabditida</taxon>
        <taxon>Tylenchina</taxon>
        <taxon>Panagrolaimomorpha</taxon>
        <taxon>Panagrolaimoidea</taxon>
        <taxon>Panagrolaimidae</taxon>
        <taxon>Panagrellus</taxon>
    </lineage>
</organism>